<evidence type="ECO:0000313" key="2">
    <source>
        <dbReference type="EMBL" id="QUF07154.1"/>
    </source>
</evidence>
<organism evidence="2 3">
    <name type="scientific">Actinosynnema pretiosum subsp. pretiosum</name>
    <dbReference type="NCBI Taxonomy" id="103721"/>
    <lineage>
        <taxon>Bacteria</taxon>
        <taxon>Bacillati</taxon>
        <taxon>Actinomycetota</taxon>
        <taxon>Actinomycetes</taxon>
        <taxon>Pseudonocardiales</taxon>
        <taxon>Pseudonocardiaceae</taxon>
        <taxon>Actinosynnema</taxon>
    </lineage>
</organism>
<name>A0AA45LBC0_9PSEU</name>
<sequence length="218" mass="23411">MQFQAVEPVSLEAITWALNHAPIPRDRRDASSLAVVLLGLANHAGPDGCNAFPAVSTLVRYTRLSERSVQYALRALEELELISASDPTIVAAYVKRSDRRPRGWDLAVHRTDQPVDNPQDGVQSLRPADQHGVQTRGHGVQTATARGANTAPEPSFNRPKNHPASSAPGGRSTVPPECGQCDARPGDPISARVIWTDKDRTSSTSCPRCAPQRSGGAQ</sequence>
<dbReference type="EMBL" id="CP073249">
    <property type="protein sequence ID" value="QUF07154.1"/>
    <property type="molecule type" value="Genomic_DNA"/>
</dbReference>
<dbReference type="AlphaFoldDB" id="A0AA45LBC0"/>
<dbReference type="Pfam" id="PF13730">
    <property type="entry name" value="HTH_36"/>
    <property type="match status" value="1"/>
</dbReference>
<feature type="region of interest" description="Disordered" evidence="1">
    <location>
        <begin position="105"/>
        <end position="218"/>
    </location>
</feature>
<evidence type="ECO:0000313" key="3">
    <source>
        <dbReference type="Proteomes" id="UP000677152"/>
    </source>
</evidence>
<gene>
    <name evidence="2" type="ORF">KCV87_14595</name>
</gene>
<protein>
    <submittedName>
        <fullName evidence="2">Helix-turn-helix domain-containing protein</fullName>
    </submittedName>
</protein>
<dbReference type="Proteomes" id="UP000677152">
    <property type="component" value="Chromosome"/>
</dbReference>
<accession>A0AA45LBC0</accession>
<evidence type="ECO:0000256" key="1">
    <source>
        <dbReference type="SAM" id="MobiDB-lite"/>
    </source>
</evidence>
<proteinExistence type="predicted"/>
<reference evidence="2" key="1">
    <citation type="submission" date="2021-04" db="EMBL/GenBank/DDBJ databases">
        <title>Genomic sequence of Actinosynnema pretiosum subsp. pretiosum ATCC 31280 (C-14919).</title>
        <authorList>
            <person name="Bai L."/>
            <person name="Wang X."/>
            <person name="Xiao Y."/>
        </authorList>
    </citation>
    <scope>NUCLEOTIDE SEQUENCE</scope>
    <source>
        <strain evidence="2">ATCC 31280</strain>
    </source>
</reference>